<keyword evidence="1" id="KW-0472">Membrane</keyword>
<accession>A0A2P2M1B2</accession>
<reference evidence="2" key="1">
    <citation type="submission" date="2018-02" db="EMBL/GenBank/DDBJ databases">
        <title>Rhizophora mucronata_Transcriptome.</title>
        <authorList>
            <person name="Meera S.P."/>
            <person name="Sreeshan A."/>
            <person name="Augustine A."/>
        </authorList>
    </citation>
    <scope>NUCLEOTIDE SEQUENCE</scope>
    <source>
        <tissue evidence="2">Leaf</tissue>
    </source>
</reference>
<proteinExistence type="predicted"/>
<organism evidence="2">
    <name type="scientific">Rhizophora mucronata</name>
    <name type="common">Asiatic mangrove</name>
    <dbReference type="NCBI Taxonomy" id="61149"/>
    <lineage>
        <taxon>Eukaryota</taxon>
        <taxon>Viridiplantae</taxon>
        <taxon>Streptophyta</taxon>
        <taxon>Embryophyta</taxon>
        <taxon>Tracheophyta</taxon>
        <taxon>Spermatophyta</taxon>
        <taxon>Magnoliopsida</taxon>
        <taxon>eudicotyledons</taxon>
        <taxon>Gunneridae</taxon>
        <taxon>Pentapetalae</taxon>
        <taxon>rosids</taxon>
        <taxon>fabids</taxon>
        <taxon>Malpighiales</taxon>
        <taxon>Rhizophoraceae</taxon>
        <taxon>Rhizophora</taxon>
    </lineage>
</organism>
<evidence type="ECO:0000256" key="1">
    <source>
        <dbReference type="SAM" id="Phobius"/>
    </source>
</evidence>
<name>A0A2P2M1B2_RHIMU</name>
<keyword evidence="1" id="KW-0812">Transmembrane</keyword>
<dbReference type="EMBL" id="GGEC01043514">
    <property type="protein sequence ID" value="MBX23998.1"/>
    <property type="molecule type" value="Transcribed_RNA"/>
</dbReference>
<dbReference type="AlphaFoldDB" id="A0A2P2M1B2"/>
<protein>
    <submittedName>
        <fullName evidence="2">Uncharacterized protein</fullName>
    </submittedName>
</protein>
<sequence>MGKSREKGWRTYDCCEINVLLLLLLLFLCLFWLQLSRETNTDGNKNLYSRKKR</sequence>
<evidence type="ECO:0000313" key="2">
    <source>
        <dbReference type="EMBL" id="MBX23998.1"/>
    </source>
</evidence>
<feature type="transmembrane region" description="Helical" evidence="1">
    <location>
        <begin position="12"/>
        <end position="33"/>
    </location>
</feature>
<keyword evidence="1" id="KW-1133">Transmembrane helix</keyword>